<organism evidence="6 7">
    <name type="scientific">Merluccius polli</name>
    <name type="common">Benguela hake</name>
    <name type="synonym">Merluccius cadenati</name>
    <dbReference type="NCBI Taxonomy" id="89951"/>
    <lineage>
        <taxon>Eukaryota</taxon>
        <taxon>Metazoa</taxon>
        <taxon>Chordata</taxon>
        <taxon>Craniata</taxon>
        <taxon>Vertebrata</taxon>
        <taxon>Euteleostomi</taxon>
        <taxon>Actinopterygii</taxon>
        <taxon>Neopterygii</taxon>
        <taxon>Teleostei</taxon>
        <taxon>Neoteleostei</taxon>
        <taxon>Acanthomorphata</taxon>
        <taxon>Zeiogadaria</taxon>
        <taxon>Gadariae</taxon>
        <taxon>Gadiformes</taxon>
        <taxon>Gadoidei</taxon>
        <taxon>Merlucciidae</taxon>
        <taxon>Merluccius</taxon>
    </lineage>
</organism>
<dbReference type="PANTHER" id="PTHR15176:SF1">
    <property type="entry name" value="NEPHROCYSTIN-1"/>
    <property type="match status" value="1"/>
</dbReference>
<keyword evidence="4" id="KW-1133">Transmembrane helix</keyword>
<dbReference type="SMART" id="SM00326">
    <property type="entry name" value="SH3"/>
    <property type="match status" value="1"/>
</dbReference>
<dbReference type="GO" id="GO:0005929">
    <property type="term" value="C:cilium"/>
    <property type="evidence" value="ECO:0007669"/>
    <property type="project" value="TreeGrafter"/>
</dbReference>
<dbReference type="InterPro" id="IPR030642">
    <property type="entry name" value="NPHP1_SH3"/>
</dbReference>
<dbReference type="CDD" id="cd11770">
    <property type="entry name" value="SH3_Nephrocystin"/>
    <property type="match status" value="1"/>
</dbReference>
<comment type="caution">
    <text evidence="6">The sequence shown here is derived from an EMBL/GenBank/DDBJ whole genome shotgun (WGS) entry which is preliminary data.</text>
</comment>
<evidence type="ECO:0000256" key="1">
    <source>
        <dbReference type="ARBA" id="ARBA00022443"/>
    </source>
</evidence>
<accession>A0AA47MRH6</accession>
<dbReference type="Gene3D" id="2.30.30.40">
    <property type="entry name" value="SH3 Domains"/>
    <property type="match status" value="1"/>
</dbReference>
<dbReference type="GO" id="GO:0090251">
    <property type="term" value="P:protein localization involved in establishment of planar polarity"/>
    <property type="evidence" value="ECO:0007669"/>
    <property type="project" value="TreeGrafter"/>
</dbReference>
<keyword evidence="7" id="KW-1185">Reference proteome</keyword>
<dbReference type="EMBL" id="JAOPHQ010002879">
    <property type="protein sequence ID" value="KAK0145169.1"/>
    <property type="molecule type" value="Genomic_DNA"/>
</dbReference>
<keyword evidence="1 2" id="KW-0728">SH3 domain</keyword>
<dbReference type="GO" id="GO:0005737">
    <property type="term" value="C:cytoplasm"/>
    <property type="evidence" value="ECO:0007669"/>
    <property type="project" value="TreeGrafter"/>
</dbReference>
<feature type="region of interest" description="Disordered" evidence="3">
    <location>
        <begin position="71"/>
        <end position="100"/>
    </location>
</feature>
<feature type="transmembrane region" description="Helical" evidence="4">
    <location>
        <begin position="43"/>
        <end position="69"/>
    </location>
</feature>
<dbReference type="SUPFAM" id="SSF50044">
    <property type="entry name" value="SH3-domain"/>
    <property type="match status" value="1"/>
</dbReference>
<evidence type="ECO:0000313" key="7">
    <source>
        <dbReference type="Proteomes" id="UP001174136"/>
    </source>
</evidence>
<dbReference type="PANTHER" id="PTHR15176">
    <property type="entry name" value="NEPHROCYSTIN"/>
    <property type="match status" value="1"/>
</dbReference>
<proteinExistence type="predicted"/>
<dbReference type="InterPro" id="IPR001452">
    <property type="entry name" value="SH3_domain"/>
</dbReference>
<dbReference type="Pfam" id="PF14604">
    <property type="entry name" value="SH3_9"/>
    <property type="match status" value="1"/>
</dbReference>
<feature type="compositionally biased region" description="Acidic residues" evidence="3">
    <location>
        <begin position="72"/>
        <end position="96"/>
    </location>
</feature>
<feature type="transmembrane region" description="Helical" evidence="4">
    <location>
        <begin position="6"/>
        <end position="31"/>
    </location>
</feature>
<keyword evidence="4" id="KW-0472">Membrane</keyword>
<dbReference type="InterPro" id="IPR036028">
    <property type="entry name" value="SH3-like_dom_sf"/>
</dbReference>
<reference evidence="6" key="1">
    <citation type="journal article" date="2023" name="Front. Mar. Sci.">
        <title>A new Merluccius polli reference genome to investigate the effects of global change in West African waters.</title>
        <authorList>
            <person name="Mateo J.L."/>
            <person name="Blanco-Fernandez C."/>
            <person name="Garcia-Vazquez E."/>
            <person name="Machado-Schiaffino G."/>
        </authorList>
    </citation>
    <scope>NUCLEOTIDE SEQUENCE</scope>
    <source>
        <strain evidence="6">C29</strain>
        <tissue evidence="6">Fin</tissue>
    </source>
</reference>
<evidence type="ECO:0000256" key="3">
    <source>
        <dbReference type="SAM" id="MobiDB-lite"/>
    </source>
</evidence>
<dbReference type="AlphaFoldDB" id="A0AA47MRH6"/>
<name>A0AA47MRH6_MERPO</name>
<feature type="domain" description="SH3" evidence="5">
    <location>
        <begin position="101"/>
        <end position="161"/>
    </location>
</feature>
<gene>
    <name evidence="6" type="primary">NPHP1</name>
    <name evidence="6" type="ORF">N1851_015934</name>
</gene>
<evidence type="ECO:0000256" key="2">
    <source>
        <dbReference type="PROSITE-ProRule" id="PRU00192"/>
    </source>
</evidence>
<evidence type="ECO:0000313" key="6">
    <source>
        <dbReference type="EMBL" id="KAK0145169.1"/>
    </source>
</evidence>
<evidence type="ECO:0000256" key="4">
    <source>
        <dbReference type="SAM" id="Phobius"/>
    </source>
</evidence>
<dbReference type="InterPro" id="IPR039687">
    <property type="entry name" value="NPHP1"/>
</dbReference>
<feature type="compositionally biased region" description="Acidic residues" evidence="3">
    <location>
        <begin position="164"/>
        <end position="179"/>
    </location>
</feature>
<protein>
    <submittedName>
        <fullName evidence="6">Nephrocystin-1</fullName>
    </submittedName>
</protein>
<keyword evidence="4" id="KW-0812">Transmembrane</keyword>
<dbReference type="PROSITE" id="PS50002">
    <property type="entry name" value="SH3"/>
    <property type="match status" value="1"/>
</dbReference>
<dbReference type="Proteomes" id="UP001174136">
    <property type="component" value="Unassembled WGS sequence"/>
</dbReference>
<feature type="region of interest" description="Disordered" evidence="3">
    <location>
        <begin position="159"/>
        <end position="186"/>
    </location>
</feature>
<sequence length="597" mass="67551">MVTMLIMLVTMVTILVTMVTMLVTMETMLVTMLVTMSVTMETMLVTMLVTMSVTMVTMLGTMSVTMLVINDSQEEESEEEDEDIEDDEDDEEEDDAGVEHSQPFAYIVLSDIRGEEEGDLSVQQGELLRIIKRSADGWWLAEDRKGNQGVVPRTYLKGSGVRVEEDEDESEEESDEELMDSQSDSVSHWSKVRKALTEVTHRLTDLKQISSCCVRFKHSKTRATYRASRFILPELSQSQLAFKDIFMEPNTGEVRGRQVPVCVCFSLWACRMIAQPGVGVQVLSRHVRLCAFDGSQVLSNIHTVRATYNPKNPKTWTFSARVNGDLPTLLDGECFLRCSADSPELGLLLELGVTFTRTSTGETGELSCGWAFLKLTDTTARTYELPVHGGTPFESELPVQTESRSMFQQVLQNRKQPKLVVKLKSVNRRTRTQLSLLPDCLLYCSNVVHLLLLFRQTLTKTLMDRPTAQNTDLMCHPVLTSFPRLLDETDLLDALKSAWLHAEQAMSRTQKRDLLFLREQFTSVFLTSVYPLLHSPMLPCQRWADPPREQRAQLISKTLEAFRSHSQSESPVAQDAFDVLELTFDLLTEDKCISKPL</sequence>
<evidence type="ECO:0000259" key="5">
    <source>
        <dbReference type="PROSITE" id="PS50002"/>
    </source>
</evidence>